<dbReference type="Pfam" id="PF06114">
    <property type="entry name" value="Peptidase_M78"/>
    <property type="match status" value="1"/>
</dbReference>
<sequence>MSITAISGRFDYQKLSFLRNMRGCTQDEVANGTFIPPQTISKFERGTQNPNLEQMIHLANFLNVDHTFFLNNLALPQNTGTTFYRKLQRIPKKKYEQAELYTKWLAVFEKLISEKLNLKYGDLTKYQNKDTEIKILSDEYIESKTKQIRQNFDLGIGPISNMTLLVERLGIRVFFADLSAENVDALTDQLDGHYYIIVNIKNRSSSRIRLDLAHELGHIILHAQYFEKAINKPGYRKLVEAEANHFAGALLMPAEGLAMDMAGTNMDYIISLKKHWKASIQAIIYRGNQIGLISDRQTLFLRQTIARKGWRLREPLDDDIKIERPTFLESAINFKVSNIDSFLSDVILSGGGVCNKEIYSMINLDQKKENVRTNLKLI</sequence>
<evidence type="ECO:0000313" key="4">
    <source>
        <dbReference type="Proteomes" id="UP000289996"/>
    </source>
</evidence>
<accession>A0A660EAU6</accession>
<proteinExistence type="inferred from homology"/>
<evidence type="ECO:0000259" key="2">
    <source>
        <dbReference type="PROSITE" id="PS50943"/>
    </source>
</evidence>
<organism evidence="3 4">
    <name type="scientific">Lactiplantibacillus mudanjiangensis</name>
    <dbReference type="NCBI Taxonomy" id="1296538"/>
    <lineage>
        <taxon>Bacteria</taxon>
        <taxon>Bacillati</taxon>
        <taxon>Bacillota</taxon>
        <taxon>Bacilli</taxon>
        <taxon>Lactobacillales</taxon>
        <taxon>Lactobacillaceae</taxon>
        <taxon>Lactiplantibacillus</taxon>
    </lineage>
</organism>
<dbReference type="OrthoDB" id="9816277at2"/>
<dbReference type="InterPro" id="IPR052345">
    <property type="entry name" value="Rad_response_metalloprotease"/>
</dbReference>
<evidence type="ECO:0000313" key="3">
    <source>
        <dbReference type="EMBL" id="VDG29635.1"/>
    </source>
</evidence>
<dbReference type="SMART" id="SM00530">
    <property type="entry name" value="HTH_XRE"/>
    <property type="match status" value="1"/>
</dbReference>
<dbReference type="InterPro" id="IPR010359">
    <property type="entry name" value="IrrE_HExxH"/>
</dbReference>
<dbReference type="CDD" id="cd00093">
    <property type="entry name" value="HTH_XRE"/>
    <property type="match status" value="1"/>
</dbReference>
<dbReference type="PROSITE" id="PS50943">
    <property type="entry name" value="HTH_CROC1"/>
    <property type="match status" value="1"/>
</dbReference>
<dbReference type="InterPro" id="IPR001387">
    <property type="entry name" value="Cro/C1-type_HTH"/>
</dbReference>
<dbReference type="Proteomes" id="UP000289996">
    <property type="component" value="Unassembled WGS sequence"/>
</dbReference>
<dbReference type="EMBL" id="UYIG01000148">
    <property type="protein sequence ID" value="VDG29635.1"/>
    <property type="molecule type" value="Genomic_DNA"/>
</dbReference>
<feature type="domain" description="HTH cro/C1-type" evidence="2">
    <location>
        <begin position="15"/>
        <end position="69"/>
    </location>
</feature>
<protein>
    <recommendedName>
        <fullName evidence="2">HTH cro/C1-type domain-containing protein</fullName>
    </recommendedName>
</protein>
<gene>
    <name evidence="3" type="ORF">MUDAN_MDHGFNIF_03549</name>
</gene>
<keyword evidence="4" id="KW-1185">Reference proteome</keyword>
<reference evidence="3 4" key="1">
    <citation type="submission" date="2018-11" db="EMBL/GenBank/DDBJ databases">
        <authorList>
            <person name="Wuyts S."/>
        </authorList>
    </citation>
    <scope>NUCLEOTIDE SEQUENCE [LARGE SCALE GENOMIC DNA]</scope>
    <source>
        <strain evidence="3">Lactobacillus mudanjiangensis AMBF249</strain>
    </source>
</reference>
<dbReference type="RefSeq" id="WP_130852198.1">
    <property type="nucleotide sequence ID" value="NZ_UYIG01000148.1"/>
</dbReference>
<name>A0A660EAU6_9LACO</name>
<dbReference type="SUPFAM" id="SSF47413">
    <property type="entry name" value="lambda repressor-like DNA-binding domains"/>
    <property type="match status" value="1"/>
</dbReference>
<comment type="similarity">
    <text evidence="1">Belongs to the short-chain fatty acyl-CoA assimilation regulator (ScfR) family.</text>
</comment>
<dbReference type="GO" id="GO:0003677">
    <property type="term" value="F:DNA binding"/>
    <property type="evidence" value="ECO:0007669"/>
    <property type="project" value="InterPro"/>
</dbReference>
<dbReference type="Gene3D" id="1.10.10.2910">
    <property type="match status" value="1"/>
</dbReference>
<dbReference type="PANTHER" id="PTHR43236">
    <property type="entry name" value="ANTITOXIN HIGA1"/>
    <property type="match status" value="1"/>
</dbReference>
<dbReference type="InterPro" id="IPR010982">
    <property type="entry name" value="Lambda_DNA-bd_dom_sf"/>
</dbReference>
<dbReference type="Gene3D" id="1.10.260.40">
    <property type="entry name" value="lambda repressor-like DNA-binding domains"/>
    <property type="match status" value="1"/>
</dbReference>
<dbReference type="PANTHER" id="PTHR43236:SF1">
    <property type="entry name" value="BLL7220 PROTEIN"/>
    <property type="match status" value="1"/>
</dbReference>
<dbReference type="Pfam" id="PF01381">
    <property type="entry name" value="HTH_3"/>
    <property type="match status" value="1"/>
</dbReference>
<dbReference type="AlphaFoldDB" id="A0A660EAU6"/>
<evidence type="ECO:0000256" key="1">
    <source>
        <dbReference type="ARBA" id="ARBA00007227"/>
    </source>
</evidence>